<accession>A0A7W6E7E4</accession>
<proteinExistence type="predicted"/>
<evidence type="ECO:0000313" key="1">
    <source>
        <dbReference type="EMBL" id="MBB3992624.1"/>
    </source>
</evidence>
<gene>
    <name evidence="1" type="ORF">GGR95_000243</name>
</gene>
<comment type="caution">
    <text evidence="1">The sequence shown here is derived from an EMBL/GenBank/DDBJ whole genome shotgun (WGS) entry which is preliminary data.</text>
</comment>
<dbReference type="EMBL" id="JACIEI010000001">
    <property type="protein sequence ID" value="MBB3992624.1"/>
    <property type="molecule type" value="Genomic_DNA"/>
</dbReference>
<evidence type="ECO:0000313" key="2">
    <source>
        <dbReference type="Proteomes" id="UP000530268"/>
    </source>
</evidence>
<keyword evidence="2" id="KW-1185">Reference proteome</keyword>
<dbReference type="AlphaFoldDB" id="A0A7W6E7E4"/>
<name>A0A7W6E7E4_9RHOB</name>
<reference evidence="1 2" key="1">
    <citation type="submission" date="2020-08" db="EMBL/GenBank/DDBJ databases">
        <title>Genomic Encyclopedia of Type Strains, Phase IV (KMG-IV): sequencing the most valuable type-strain genomes for metagenomic binning, comparative biology and taxonomic classification.</title>
        <authorList>
            <person name="Goeker M."/>
        </authorList>
    </citation>
    <scope>NUCLEOTIDE SEQUENCE [LARGE SCALE GENOMIC DNA]</scope>
    <source>
        <strain evidence="1 2">DSM 102234</strain>
    </source>
</reference>
<organism evidence="1 2">
    <name type="scientific">Sulfitobacter undariae</name>
    <dbReference type="NCBI Taxonomy" id="1563671"/>
    <lineage>
        <taxon>Bacteria</taxon>
        <taxon>Pseudomonadati</taxon>
        <taxon>Pseudomonadota</taxon>
        <taxon>Alphaproteobacteria</taxon>
        <taxon>Rhodobacterales</taxon>
        <taxon>Roseobacteraceae</taxon>
        <taxon>Sulfitobacter</taxon>
    </lineage>
</organism>
<dbReference type="Proteomes" id="UP000530268">
    <property type="component" value="Unassembled WGS sequence"/>
</dbReference>
<protein>
    <submittedName>
        <fullName evidence="1">Uncharacterized protein</fullName>
    </submittedName>
</protein>
<dbReference type="RefSeq" id="WP_184561941.1">
    <property type="nucleotide sequence ID" value="NZ_JACIEI010000001.1"/>
</dbReference>
<sequence>MFKIYWSAVFRGQETLPVRAFGVGSDNTSKELSGVGCTLDGQSGSTTVTAFNATTQQRMNGAAGGGILGVIVVGAITAANVDNEKDEFKYPPVTVQMKKK</sequence>